<name>A0ABP7J4L7_9ACTN</name>
<dbReference type="SUPFAM" id="SSF48452">
    <property type="entry name" value="TPR-like"/>
    <property type="match status" value="1"/>
</dbReference>
<reference evidence="2" key="1">
    <citation type="journal article" date="2019" name="Int. J. Syst. Evol. Microbiol.">
        <title>The Global Catalogue of Microorganisms (GCM) 10K type strain sequencing project: providing services to taxonomists for standard genome sequencing and annotation.</title>
        <authorList>
            <consortium name="The Broad Institute Genomics Platform"/>
            <consortium name="The Broad Institute Genome Sequencing Center for Infectious Disease"/>
            <person name="Wu L."/>
            <person name="Ma J."/>
        </authorList>
    </citation>
    <scope>NUCLEOTIDE SEQUENCE [LARGE SCALE GENOMIC DNA]</scope>
    <source>
        <strain evidence="2">JCM 16908</strain>
    </source>
</reference>
<comment type="caution">
    <text evidence="1">The sequence shown here is derived from an EMBL/GenBank/DDBJ whole genome shotgun (WGS) entry which is preliminary data.</text>
</comment>
<dbReference type="Gene3D" id="1.25.40.10">
    <property type="entry name" value="Tetratricopeptide repeat domain"/>
    <property type="match status" value="1"/>
</dbReference>
<accession>A0ABP7J4L7</accession>
<gene>
    <name evidence="1" type="ORF">GCM10022226_63950</name>
</gene>
<dbReference type="EMBL" id="BAAAZR010000035">
    <property type="protein sequence ID" value="GAA3833789.1"/>
    <property type="molecule type" value="Genomic_DNA"/>
</dbReference>
<dbReference type="RefSeq" id="WP_344948795.1">
    <property type="nucleotide sequence ID" value="NZ_BAAAZR010000035.1"/>
</dbReference>
<sequence>MTGEGYRILLNARRRGDVLRAKGFTYDQIADVLALDHQVSPLRLYRFAHGRTVSDVVNAFNDLDPAGAASLRDARLYDYEIHPGAGRRPPVRALTTLARIYQTTARRLVGDDDYATYSPLDRQALNATDYRHLDPCQPTHHSRVAAGASRASMEATAAKWTAQMPEAACGLSPANCAEVLRVLSAEEADVRRRELLFELALALGGPPALGLLRHLSPDEGLRLANALRTPGRVDAATVTSLEELIAHSWRLDETHGPATLIHMADTQRDLVARLLKSYSLSPVLRDRLITAYWSLSHLGGWLHYDSGHYVGASKRYEEGLGAAYELDDATLIAHLHGLLAHSWRYQGKPAIALTHAFAAEGWARRCSDSLQMAATATSLARALAVDGNSAGSLHAMDRAMKLVDQPRNGEDRPHLRWLSPERVQRNTGFCLARLNQPDAVIAESQKTLASLPDHVVRERAFVLLEYAQALILKREIPAACDQLMATIRIAKQHSSARLGQSLHATRRRLQPWATNAYVRDLDEGLRGLGLTPGPMPGR</sequence>
<protein>
    <recommendedName>
        <fullName evidence="3">XRE family transcriptional regulator</fullName>
    </recommendedName>
</protein>
<evidence type="ECO:0008006" key="3">
    <source>
        <dbReference type="Google" id="ProtNLM"/>
    </source>
</evidence>
<evidence type="ECO:0000313" key="1">
    <source>
        <dbReference type="EMBL" id="GAA3833789.1"/>
    </source>
</evidence>
<dbReference type="InterPro" id="IPR011990">
    <property type="entry name" value="TPR-like_helical_dom_sf"/>
</dbReference>
<organism evidence="1 2">
    <name type="scientific">Sphaerisporangium flaviroseum</name>
    <dbReference type="NCBI Taxonomy" id="509199"/>
    <lineage>
        <taxon>Bacteria</taxon>
        <taxon>Bacillati</taxon>
        <taxon>Actinomycetota</taxon>
        <taxon>Actinomycetes</taxon>
        <taxon>Streptosporangiales</taxon>
        <taxon>Streptosporangiaceae</taxon>
        <taxon>Sphaerisporangium</taxon>
    </lineage>
</organism>
<proteinExistence type="predicted"/>
<dbReference type="Proteomes" id="UP001500888">
    <property type="component" value="Unassembled WGS sequence"/>
</dbReference>
<evidence type="ECO:0000313" key="2">
    <source>
        <dbReference type="Proteomes" id="UP001500888"/>
    </source>
</evidence>
<keyword evidence="2" id="KW-1185">Reference proteome</keyword>